<dbReference type="SUPFAM" id="SSF103473">
    <property type="entry name" value="MFS general substrate transporter"/>
    <property type="match status" value="1"/>
</dbReference>
<evidence type="ECO:0000313" key="8">
    <source>
        <dbReference type="EMBL" id="EHP71300.1"/>
    </source>
</evidence>
<evidence type="ECO:0000256" key="4">
    <source>
        <dbReference type="ARBA" id="ARBA00022989"/>
    </source>
</evidence>
<accession>H2C0N8</accession>
<evidence type="ECO:0000256" key="2">
    <source>
        <dbReference type="ARBA" id="ARBA00010992"/>
    </source>
</evidence>
<feature type="transmembrane region" description="Helical" evidence="6">
    <location>
        <begin position="357"/>
        <end position="375"/>
    </location>
</feature>
<evidence type="ECO:0000256" key="6">
    <source>
        <dbReference type="SAM" id="Phobius"/>
    </source>
</evidence>
<feature type="transmembrane region" description="Helical" evidence="6">
    <location>
        <begin position="267"/>
        <end position="292"/>
    </location>
</feature>
<dbReference type="InterPro" id="IPR036259">
    <property type="entry name" value="MFS_trans_sf"/>
</dbReference>
<feature type="transmembrane region" description="Helical" evidence="6">
    <location>
        <begin position="419"/>
        <end position="437"/>
    </location>
</feature>
<evidence type="ECO:0000256" key="1">
    <source>
        <dbReference type="ARBA" id="ARBA00004141"/>
    </source>
</evidence>
<dbReference type="InterPro" id="IPR050360">
    <property type="entry name" value="MFS_Sugar_Transporters"/>
</dbReference>
<dbReference type="Pfam" id="PF00083">
    <property type="entry name" value="Sugar_tr"/>
    <property type="match status" value="1"/>
</dbReference>
<name>H2C0N8_9CREN</name>
<feature type="transmembrane region" description="Helical" evidence="6">
    <location>
        <begin position="59"/>
        <end position="84"/>
    </location>
</feature>
<dbReference type="PANTHER" id="PTHR48022:SF2">
    <property type="entry name" value="PLASTIDIC GLUCOSE TRANSPORTER 4"/>
    <property type="match status" value="1"/>
</dbReference>
<dbReference type="Proteomes" id="UP000003980">
    <property type="component" value="Unassembled WGS sequence"/>
</dbReference>
<dbReference type="PROSITE" id="PS50850">
    <property type="entry name" value="MFS"/>
    <property type="match status" value="1"/>
</dbReference>
<dbReference type="InterPro" id="IPR005829">
    <property type="entry name" value="Sugar_transporter_CS"/>
</dbReference>
<sequence length="450" mass="49381">MADKSLTWDKVKERLFSNLDLSKEKWFHYKMLLLVGGGVFVDAYNTVVLTPGLNQLKAVFHLTALLVTAIGVAVVIGTGIGALISGYLVDKIGRKTMFVIDLVFFVIIAGLSAISINGYMLFLLRLLVGIGVGLDYPIASSYLAEFVPVKSRGKFMAYDILFYPLGALAAILIGYWLLGVGGLNAWRYMVASAIIPAVIIAVARLGSPESPRWLLERNRTDEAITVVENIIERPLTDEEKTLIKTTKPETNRNTYYKELLTKFSKNAAFIAIYYTGYQIAFVAAGVLSSLFATSLSLPVETASALFWIENIIAILIIAFTIDRFGRKPLANVGWIGSILAFLALIFVPSTIGKLTLLVIYSLLALFLNFQGGLHLDLSAELAPTRIRGTMEGWKQGVSRIIAATFSTVVFPLMSFHESLYVMMAAAVVALIATIVMLPETKGKSLEQLWK</sequence>
<feature type="transmembrane region" description="Helical" evidence="6">
    <location>
        <begin position="333"/>
        <end position="351"/>
    </location>
</feature>
<dbReference type="Gene3D" id="1.20.1250.20">
    <property type="entry name" value="MFS general substrate transporter like domains"/>
    <property type="match status" value="1"/>
</dbReference>
<gene>
    <name evidence="8" type="ORF">MetMK1DRAFT_00001090</name>
</gene>
<keyword evidence="3 6" id="KW-0812">Transmembrane</keyword>
<feature type="transmembrane region" description="Helical" evidence="6">
    <location>
        <begin position="96"/>
        <end position="116"/>
    </location>
</feature>
<feature type="transmembrane region" description="Helical" evidence="6">
    <location>
        <begin position="156"/>
        <end position="179"/>
    </location>
</feature>
<dbReference type="EMBL" id="JH597755">
    <property type="protein sequence ID" value="EHP71300.1"/>
    <property type="molecule type" value="Genomic_DNA"/>
</dbReference>
<keyword evidence="4 6" id="KW-1133">Transmembrane helix</keyword>
<dbReference type="OrthoDB" id="117970at2157"/>
<dbReference type="eggNOG" id="arCOG02682">
    <property type="taxonomic scope" value="Archaea"/>
</dbReference>
<dbReference type="GO" id="GO:0016020">
    <property type="term" value="C:membrane"/>
    <property type="evidence" value="ECO:0007669"/>
    <property type="project" value="UniProtKB-SubCell"/>
</dbReference>
<evidence type="ECO:0000313" key="9">
    <source>
        <dbReference type="Proteomes" id="UP000003980"/>
    </source>
</evidence>
<keyword evidence="9" id="KW-1185">Reference proteome</keyword>
<proteinExistence type="inferred from homology"/>
<dbReference type="CDD" id="cd17316">
    <property type="entry name" value="MFS_SV2_like"/>
    <property type="match status" value="1"/>
</dbReference>
<dbReference type="PROSITE" id="PS00216">
    <property type="entry name" value="SUGAR_TRANSPORT_1"/>
    <property type="match status" value="1"/>
</dbReference>
<organism evidence="8 9">
    <name type="scientific">Metallosphaera yellowstonensis MK1</name>
    <dbReference type="NCBI Taxonomy" id="671065"/>
    <lineage>
        <taxon>Archaea</taxon>
        <taxon>Thermoproteota</taxon>
        <taxon>Thermoprotei</taxon>
        <taxon>Sulfolobales</taxon>
        <taxon>Sulfolobaceae</taxon>
        <taxon>Metallosphaera</taxon>
    </lineage>
</organism>
<feature type="transmembrane region" description="Helical" evidence="6">
    <location>
        <begin position="396"/>
        <end position="413"/>
    </location>
</feature>
<dbReference type="InterPro" id="IPR005828">
    <property type="entry name" value="MFS_sugar_transport-like"/>
</dbReference>
<feature type="domain" description="Major facilitator superfamily (MFS) profile" evidence="7">
    <location>
        <begin position="31"/>
        <end position="441"/>
    </location>
</feature>
<protein>
    <submittedName>
        <fullName evidence="8">Sugar phosphate permease</fullName>
    </submittedName>
</protein>
<dbReference type="RefSeq" id="WP_009069461.1">
    <property type="nucleotide sequence ID" value="NZ_JH597755.1"/>
</dbReference>
<evidence type="ECO:0000256" key="3">
    <source>
        <dbReference type="ARBA" id="ARBA00022692"/>
    </source>
</evidence>
<feature type="transmembrane region" description="Helical" evidence="6">
    <location>
        <begin position="304"/>
        <end position="321"/>
    </location>
</feature>
<comment type="similarity">
    <text evidence="2">Belongs to the major facilitator superfamily. Sugar transporter (TC 2.A.1.1) family.</text>
</comment>
<dbReference type="GO" id="GO:0005351">
    <property type="term" value="F:carbohydrate:proton symporter activity"/>
    <property type="evidence" value="ECO:0007669"/>
    <property type="project" value="TreeGrafter"/>
</dbReference>
<feature type="transmembrane region" description="Helical" evidence="6">
    <location>
        <begin position="31"/>
        <end position="53"/>
    </location>
</feature>
<comment type="subcellular location">
    <subcellularLocation>
        <location evidence="1">Membrane</location>
        <topology evidence="1">Multi-pass membrane protein</topology>
    </subcellularLocation>
</comment>
<evidence type="ECO:0000259" key="7">
    <source>
        <dbReference type="PROSITE" id="PS50850"/>
    </source>
</evidence>
<evidence type="ECO:0000256" key="5">
    <source>
        <dbReference type="ARBA" id="ARBA00023136"/>
    </source>
</evidence>
<dbReference type="InterPro" id="IPR020846">
    <property type="entry name" value="MFS_dom"/>
</dbReference>
<dbReference type="PANTHER" id="PTHR48022">
    <property type="entry name" value="PLASTIDIC GLUCOSE TRANSPORTER 4"/>
    <property type="match status" value="1"/>
</dbReference>
<dbReference type="AlphaFoldDB" id="H2C0N8"/>
<reference evidence="8 9" key="1">
    <citation type="submission" date="2012-01" db="EMBL/GenBank/DDBJ databases">
        <title>Improved High-Quality Draft sequence of Metallosphaera yellowstonensis MK1.</title>
        <authorList>
            <consortium name="US DOE Joint Genome Institute"/>
            <person name="Lucas S."/>
            <person name="Han J."/>
            <person name="Cheng J.-F."/>
            <person name="Goodwin L."/>
            <person name="Pitluck S."/>
            <person name="Peters L."/>
            <person name="Teshima H."/>
            <person name="Detter J.C."/>
            <person name="Han C."/>
            <person name="Tapia R."/>
            <person name="Land M."/>
            <person name="Hauser L."/>
            <person name="Kyrpides N."/>
            <person name="Kozubal M."/>
            <person name="Macur R.E."/>
            <person name="Jay Z."/>
            <person name="Inskeep W."/>
            <person name="Woyke T."/>
        </authorList>
    </citation>
    <scope>NUCLEOTIDE SEQUENCE [LARGE SCALE GENOMIC DNA]</scope>
    <source>
        <strain evidence="8 9">MK1</strain>
    </source>
</reference>
<keyword evidence="5 6" id="KW-0472">Membrane</keyword>
<dbReference type="HOGENOM" id="CLU_001265_46_6_2"/>
<dbReference type="PROSITE" id="PS00217">
    <property type="entry name" value="SUGAR_TRANSPORT_2"/>
    <property type="match status" value="1"/>
</dbReference>